<accession>A0ABV5FSX2</accession>
<feature type="signal peptide" evidence="1">
    <location>
        <begin position="1"/>
        <end position="18"/>
    </location>
</feature>
<evidence type="ECO:0000313" key="3">
    <source>
        <dbReference type="Proteomes" id="UP001589589"/>
    </source>
</evidence>
<keyword evidence="3" id="KW-1185">Reference proteome</keyword>
<dbReference type="EMBL" id="JBHMEX010000069">
    <property type="protein sequence ID" value="MFB9066432.1"/>
    <property type="molecule type" value="Genomic_DNA"/>
</dbReference>
<feature type="chain" id="PRO_5045651298" evidence="1">
    <location>
        <begin position="19"/>
        <end position="118"/>
    </location>
</feature>
<dbReference type="Proteomes" id="UP001589589">
    <property type="component" value="Unassembled WGS sequence"/>
</dbReference>
<sequence>MKNVLVTFALFFSMWTFGQTINGMPLKDLDVQYLQILGTSKMMSSKLTITIDIGQKTKYFSSNSDATLLKDENGAGVVFNSMIDALNFMSSHGYEFVTSNIVTVNGLNVYHYLMRKRV</sequence>
<name>A0ABV5FSX2_9FLAO</name>
<organism evidence="2 3">
    <name type="scientific">Flavobacterium branchiarum</name>
    <dbReference type="NCBI Taxonomy" id="1114870"/>
    <lineage>
        <taxon>Bacteria</taxon>
        <taxon>Pseudomonadati</taxon>
        <taxon>Bacteroidota</taxon>
        <taxon>Flavobacteriia</taxon>
        <taxon>Flavobacteriales</taxon>
        <taxon>Flavobacteriaceae</taxon>
        <taxon>Flavobacterium</taxon>
    </lineage>
</organism>
<keyword evidence="1" id="KW-0732">Signal</keyword>
<comment type="caution">
    <text evidence="2">The sequence shown here is derived from an EMBL/GenBank/DDBJ whole genome shotgun (WGS) entry which is preliminary data.</text>
</comment>
<dbReference type="RefSeq" id="WP_290264704.1">
    <property type="nucleotide sequence ID" value="NZ_JAUFQQ010000003.1"/>
</dbReference>
<proteinExistence type="predicted"/>
<reference evidence="2 3" key="1">
    <citation type="submission" date="2024-09" db="EMBL/GenBank/DDBJ databases">
        <authorList>
            <person name="Sun Q."/>
            <person name="Mori K."/>
        </authorList>
    </citation>
    <scope>NUCLEOTIDE SEQUENCE [LARGE SCALE GENOMIC DNA]</scope>
    <source>
        <strain evidence="2 3">CECT 7908</strain>
    </source>
</reference>
<evidence type="ECO:0000313" key="2">
    <source>
        <dbReference type="EMBL" id="MFB9066432.1"/>
    </source>
</evidence>
<protein>
    <submittedName>
        <fullName evidence="2">Uncharacterized protein</fullName>
    </submittedName>
</protein>
<gene>
    <name evidence="2" type="ORF">ACFFUQ_20625</name>
</gene>
<evidence type="ECO:0000256" key="1">
    <source>
        <dbReference type="SAM" id="SignalP"/>
    </source>
</evidence>